<evidence type="ECO:0000313" key="1">
    <source>
        <dbReference type="EMBL" id="TWU05386.1"/>
    </source>
</evidence>
<evidence type="ECO:0000313" key="2">
    <source>
        <dbReference type="Proteomes" id="UP000319908"/>
    </source>
</evidence>
<accession>A0A5C6B2C9</accession>
<dbReference type="AlphaFoldDB" id="A0A5C6B2C9"/>
<dbReference type="RefSeq" id="WP_302120755.1">
    <property type="nucleotide sequence ID" value="NZ_SJPU01000018.1"/>
</dbReference>
<dbReference type="EMBL" id="SJPU01000018">
    <property type="protein sequence ID" value="TWU05386.1"/>
    <property type="molecule type" value="Genomic_DNA"/>
</dbReference>
<protein>
    <submittedName>
        <fullName evidence="1">Uncharacterized protein</fullName>
    </submittedName>
</protein>
<keyword evidence="2" id="KW-1185">Reference proteome</keyword>
<organism evidence="1 2">
    <name type="scientific">Allorhodopirellula heiligendammensis</name>
    <dbReference type="NCBI Taxonomy" id="2714739"/>
    <lineage>
        <taxon>Bacteria</taxon>
        <taxon>Pseudomonadati</taxon>
        <taxon>Planctomycetota</taxon>
        <taxon>Planctomycetia</taxon>
        <taxon>Pirellulales</taxon>
        <taxon>Pirellulaceae</taxon>
        <taxon>Allorhodopirellula</taxon>
    </lineage>
</organism>
<dbReference type="Proteomes" id="UP000319908">
    <property type="component" value="Unassembled WGS sequence"/>
</dbReference>
<name>A0A5C6B2C9_9BACT</name>
<reference evidence="1 2" key="1">
    <citation type="journal article" date="2020" name="Antonie Van Leeuwenhoek">
        <title>Rhodopirellula heiligendammensis sp. nov., Rhodopirellula pilleata sp. nov., and Rhodopirellula solitaria sp. nov. isolated from natural or artificial marine surfaces in Northern Germany and California, USA, and emended description of the genus Rhodopirellula.</title>
        <authorList>
            <person name="Kallscheuer N."/>
            <person name="Wiegand S."/>
            <person name="Jogler M."/>
            <person name="Boedeker C."/>
            <person name="Peeters S.H."/>
            <person name="Rast P."/>
            <person name="Heuer A."/>
            <person name="Jetten M.S.M."/>
            <person name="Rohde M."/>
            <person name="Jogler C."/>
        </authorList>
    </citation>
    <scope>NUCLEOTIDE SEQUENCE [LARGE SCALE GENOMIC DNA]</scope>
    <source>
        <strain evidence="1 2">Poly21</strain>
    </source>
</reference>
<comment type="caution">
    <text evidence="1">The sequence shown here is derived from an EMBL/GenBank/DDBJ whole genome shotgun (WGS) entry which is preliminary data.</text>
</comment>
<gene>
    <name evidence="1" type="ORF">Poly21_57030</name>
</gene>
<proteinExistence type="predicted"/>
<sequence>MLVIVLTNDLFIQLQGNGDLGETAPTQGGKTLHRSKPTRQTTIRSTFGPNHFEQFAYAPGVKKTIELRPISARMTVMFALPKTSLPRCFLTIGMRAKKEPDRPGHRIKISRHTYLAWDDVRADP</sequence>